<evidence type="ECO:0000313" key="2">
    <source>
        <dbReference type="Proteomes" id="UP000190037"/>
    </source>
</evidence>
<comment type="caution">
    <text evidence="1">The sequence shown here is derived from an EMBL/GenBank/DDBJ whole genome shotgun (WGS) entry which is preliminary data.</text>
</comment>
<dbReference type="EMBL" id="MWQN01000003">
    <property type="protein sequence ID" value="OPC77843.1"/>
    <property type="molecule type" value="Genomic_DNA"/>
</dbReference>
<dbReference type="AlphaFoldDB" id="A0A1T3NLS6"/>
<keyword evidence="2" id="KW-1185">Reference proteome</keyword>
<gene>
    <name evidence="1" type="ORF">B4N89_36865</name>
</gene>
<name>A0A1T3NLS6_9ACTN</name>
<reference evidence="1 2" key="1">
    <citation type="submission" date="2017-03" db="EMBL/GenBank/DDBJ databases">
        <title>Draft genome sequence of Streptomyces scabrisporus NF3, endophyte isolated from Amphipterygium adstringens.</title>
        <authorList>
            <person name="Vazquez M."/>
            <person name="Ceapa C.D."/>
            <person name="Rodriguez Luna D."/>
            <person name="Sanchez Esquivel S."/>
        </authorList>
    </citation>
    <scope>NUCLEOTIDE SEQUENCE [LARGE SCALE GENOMIC DNA]</scope>
    <source>
        <strain evidence="1 2">NF3</strain>
    </source>
</reference>
<accession>A0A1T3NLS6</accession>
<evidence type="ECO:0000313" key="1">
    <source>
        <dbReference type="EMBL" id="OPC77843.1"/>
    </source>
</evidence>
<dbReference type="Proteomes" id="UP000190037">
    <property type="component" value="Unassembled WGS sequence"/>
</dbReference>
<dbReference type="RefSeq" id="WP_078980937.1">
    <property type="nucleotide sequence ID" value="NZ_MWQN01000003.1"/>
</dbReference>
<protein>
    <submittedName>
        <fullName evidence="1">Uncharacterized protein</fullName>
    </submittedName>
</protein>
<organism evidence="1 2">
    <name type="scientific">Embleya scabrispora</name>
    <dbReference type="NCBI Taxonomy" id="159449"/>
    <lineage>
        <taxon>Bacteria</taxon>
        <taxon>Bacillati</taxon>
        <taxon>Actinomycetota</taxon>
        <taxon>Actinomycetes</taxon>
        <taxon>Kitasatosporales</taxon>
        <taxon>Streptomycetaceae</taxon>
        <taxon>Embleya</taxon>
    </lineage>
</organism>
<proteinExistence type="predicted"/>
<sequence>MDIANRASFELSVRCPDGAPQVAPCACGQAAESFASTRSATGGQSLEDGPVTIARRRLGSGDAVVVG</sequence>